<dbReference type="SUPFAM" id="SSF51905">
    <property type="entry name" value="FAD/NAD(P)-binding domain"/>
    <property type="match status" value="1"/>
</dbReference>
<organism evidence="2 3">
    <name type="scientific">Glossina morsitans morsitans</name>
    <name type="common">Savannah tsetse fly</name>
    <dbReference type="NCBI Taxonomy" id="37546"/>
    <lineage>
        <taxon>Eukaryota</taxon>
        <taxon>Metazoa</taxon>
        <taxon>Ecdysozoa</taxon>
        <taxon>Arthropoda</taxon>
        <taxon>Hexapoda</taxon>
        <taxon>Insecta</taxon>
        <taxon>Pterygota</taxon>
        <taxon>Neoptera</taxon>
        <taxon>Endopterygota</taxon>
        <taxon>Diptera</taxon>
        <taxon>Brachycera</taxon>
        <taxon>Muscomorpha</taxon>
        <taxon>Hippoboscoidea</taxon>
        <taxon>Glossinidae</taxon>
        <taxon>Glossina</taxon>
    </lineage>
</organism>
<dbReference type="Pfam" id="PF01266">
    <property type="entry name" value="DAO"/>
    <property type="match status" value="1"/>
</dbReference>
<dbReference type="EMBL" id="CCAG010001331">
    <property type="status" value="NOT_ANNOTATED_CDS"/>
    <property type="molecule type" value="Genomic_DNA"/>
</dbReference>
<dbReference type="EnsemblMetazoa" id="GMOY003487-RA">
    <property type="protein sequence ID" value="GMOY003487-PA"/>
    <property type="gene ID" value="GMOY003487"/>
</dbReference>
<sequence length="130" mass="14324">MCTKGKRSSSEDVFQSHCDVLVIGGGGVGSSVAFWLKEEVLDSLNVVLVERNITYLRASTVLSVGGLWQQFSLPENIQMSLFGAEFIRGIKDYLGDVELHFTPHGYLTLASEKGAETLERNPRLQYELGA</sequence>
<protein>
    <recommendedName>
        <fullName evidence="1">FAD dependent oxidoreductase domain-containing protein</fullName>
    </recommendedName>
</protein>
<evidence type="ECO:0000313" key="3">
    <source>
        <dbReference type="Proteomes" id="UP000092444"/>
    </source>
</evidence>
<dbReference type="PANTHER" id="PTHR13847">
    <property type="entry name" value="SARCOSINE DEHYDROGENASE-RELATED"/>
    <property type="match status" value="1"/>
</dbReference>
<dbReference type="AlphaFoldDB" id="A0A1B0FI76"/>
<evidence type="ECO:0000313" key="2">
    <source>
        <dbReference type="EnsemblMetazoa" id="GMOY003487-PA"/>
    </source>
</evidence>
<keyword evidence="3" id="KW-1185">Reference proteome</keyword>
<dbReference type="Proteomes" id="UP000092444">
    <property type="component" value="Unassembled WGS sequence"/>
</dbReference>
<dbReference type="GO" id="GO:0005739">
    <property type="term" value="C:mitochondrion"/>
    <property type="evidence" value="ECO:0007669"/>
    <property type="project" value="GOC"/>
</dbReference>
<reference evidence="2" key="1">
    <citation type="submission" date="2020-05" db="UniProtKB">
        <authorList>
            <consortium name="EnsemblMetazoa"/>
        </authorList>
    </citation>
    <scope>IDENTIFICATION</scope>
    <source>
        <strain evidence="2">Yale</strain>
    </source>
</reference>
<proteinExistence type="predicted"/>
<dbReference type="Gene3D" id="3.30.9.10">
    <property type="entry name" value="D-Amino Acid Oxidase, subunit A, domain 2"/>
    <property type="match status" value="1"/>
</dbReference>
<dbReference type="VEuPathDB" id="VectorBase:GMOY003487"/>
<dbReference type="InterPro" id="IPR006076">
    <property type="entry name" value="FAD-dep_OxRdtase"/>
</dbReference>
<dbReference type="Gene3D" id="3.50.50.60">
    <property type="entry name" value="FAD/NAD(P)-binding domain"/>
    <property type="match status" value="1"/>
</dbReference>
<evidence type="ECO:0000259" key="1">
    <source>
        <dbReference type="Pfam" id="PF01266"/>
    </source>
</evidence>
<dbReference type="STRING" id="37546.A0A1B0FI76"/>
<feature type="domain" description="FAD dependent oxidoreductase" evidence="1">
    <location>
        <begin position="19"/>
        <end position="120"/>
    </location>
</feature>
<name>A0A1B0FI76_GLOMM</name>
<accession>A0A1B0FI76</accession>
<dbReference type="InterPro" id="IPR036188">
    <property type="entry name" value="FAD/NAD-bd_sf"/>
</dbReference>
<dbReference type="GO" id="GO:0032981">
    <property type="term" value="P:mitochondrial respiratory chain complex I assembly"/>
    <property type="evidence" value="ECO:0007669"/>
    <property type="project" value="TreeGrafter"/>
</dbReference>
<dbReference type="PANTHER" id="PTHR13847:SF282">
    <property type="entry name" value="LETHAL (2) 37BB"/>
    <property type="match status" value="1"/>
</dbReference>